<dbReference type="SFLD" id="SFLDS00029">
    <property type="entry name" value="Radical_SAM"/>
    <property type="match status" value="1"/>
</dbReference>
<feature type="domain" description="Radical SAM core" evidence="5">
    <location>
        <begin position="67"/>
        <end position="304"/>
    </location>
</feature>
<evidence type="ECO:0000256" key="2">
    <source>
        <dbReference type="ARBA" id="ARBA00023004"/>
    </source>
</evidence>
<dbReference type="Proteomes" id="UP000400981">
    <property type="component" value="Unassembled WGS sequence"/>
</dbReference>
<feature type="compositionally biased region" description="Pro residues" evidence="4">
    <location>
        <begin position="1"/>
        <end position="10"/>
    </location>
</feature>
<dbReference type="SMART" id="SM00729">
    <property type="entry name" value="Elp3"/>
    <property type="match status" value="1"/>
</dbReference>
<keyword evidence="3" id="KW-0411">Iron-sulfur</keyword>
<feature type="compositionally biased region" description="Basic and acidic residues" evidence="4">
    <location>
        <begin position="23"/>
        <end position="39"/>
    </location>
</feature>
<sequence>MASSFAPPPSRKGRGATANLESRFSEHRRESDETRHESDAAQECEVKFVTQVALENVRTILSRNQSADIPFDRSLNPYRGCEHGCAYCFARPTHAYLGLSPGLDFETRLYAKHNAAERLEAELRKRGYQPALLALGANTDPYQPIEREYRITRSVLEVLERFGHPVGITTKSALVTRDIDILSRMAQRGLARVFISVGTLDADIARKMEPRANTPARRIEAIRKLTAAGIPTGVIVAPIVPALTDFDIERVLTTAAQAGATYAGYVMLRLPREVHDIFVAWLEAHYPLRARHVMSLIEQVRDGKHNSSEFGTRMRGTGLHAELIRQRFHLAARKLGLNQARPPLRNDQFNVPAPATAAGAAAGASGQQNVAQRLSTGTTGQRPGDAACAADPQLPLF</sequence>
<dbReference type="AlphaFoldDB" id="A0A5E4UXD4"/>
<evidence type="ECO:0000259" key="5">
    <source>
        <dbReference type="PROSITE" id="PS51918"/>
    </source>
</evidence>
<dbReference type="GO" id="GO:0046872">
    <property type="term" value="F:metal ion binding"/>
    <property type="evidence" value="ECO:0007669"/>
    <property type="project" value="UniProtKB-KW"/>
</dbReference>
<dbReference type="RefSeq" id="WP_246171253.1">
    <property type="nucleotide sequence ID" value="NZ_CABPSH010000004.1"/>
</dbReference>
<dbReference type="SUPFAM" id="SSF102114">
    <property type="entry name" value="Radical SAM enzymes"/>
    <property type="match status" value="1"/>
</dbReference>
<feature type="compositionally biased region" description="Polar residues" evidence="4">
    <location>
        <begin position="365"/>
        <end position="381"/>
    </location>
</feature>
<dbReference type="Gene3D" id="3.80.30.30">
    <property type="match status" value="1"/>
</dbReference>
<keyword evidence="7" id="KW-1185">Reference proteome</keyword>
<dbReference type="EMBL" id="CABPSH010000004">
    <property type="protein sequence ID" value="VVE04638.1"/>
    <property type="molecule type" value="Genomic_DNA"/>
</dbReference>
<evidence type="ECO:0000313" key="7">
    <source>
        <dbReference type="Proteomes" id="UP000400981"/>
    </source>
</evidence>
<dbReference type="CDD" id="cd01335">
    <property type="entry name" value="Radical_SAM"/>
    <property type="match status" value="1"/>
</dbReference>
<evidence type="ECO:0000313" key="6">
    <source>
        <dbReference type="EMBL" id="VVE04638.1"/>
    </source>
</evidence>
<organism evidence="6 7">
    <name type="scientific">Pandoraea eparura</name>
    <dbReference type="NCBI Taxonomy" id="2508291"/>
    <lineage>
        <taxon>Bacteria</taxon>
        <taxon>Pseudomonadati</taxon>
        <taxon>Pseudomonadota</taxon>
        <taxon>Betaproteobacteria</taxon>
        <taxon>Burkholderiales</taxon>
        <taxon>Burkholderiaceae</taxon>
        <taxon>Pandoraea</taxon>
    </lineage>
</organism>
<keyword evidence="1" id="KW-0479">Metal-binding</keyword>
<accession>A0A5E4UXD4</accession>
<evidence type="ECO:0000256" key="4">
    <source>
        <dbReference type="SAM" id="MobiDB-lite"/>
    </source>
</evidence>
<evidence type="ECO:0000256" key="3">
    <source>
        <dbReference type="ARBA" id="ARBA00023014"/>
    </source>
</evidence>
<feature type="region of interest" description="Disordered" evidence="4">
    <location>
        <begin position="360"/>
        <end position="397"/>
    </location>
</feature>
<dbReference type="PANTHER" id="PTHR43432:SF3">
    <property type="entry name" value="SLR0285 PROTEIN"/>
    <property type="match status" value="1"/>
</dbReference>
<feature type="region of interest" description="Disordered" evidence="4">
    <location>
        <begin position="1"/>
        <end position="41"/>
    </location>
</feature>
<reference evidence="6 7" key="1">
    <citation type="submission" date="2019-08" db="EMBL/GenBank/DDBJ databases">
        <authorList>
            <person name="Peeters C."/>
        </authorList>
    </citation>
    <scope>NUCLEOTIDE SEQUENCE [LARGE SCALE GENOMIC DNA]</scope>
    <source>
        <strain evidence="6 7">LMG 31012</strain>
    </source>
</reference>
<evidence type="ECO:0000256" key="1">
    <source>
        <dbReference type="ARBA" id="ARBA00022723"/>
    </source>
</evidence>
<keyword evidence="2" id="KW-0408">Iron</keyword>
<dbReference type="InterPro" id="IPR007197">
    <property type="entry name" value="rSAM"/>
</dbReference>
<name>A0A5E4UXD4_9BURK</name>
<dbReference type="GO" id="GO:0051536">
    <property type="term" value="F:iron-sulfur cluster binding"/>
    <property type="evidence" value="ECO:0007669"/>
    <property type="project" value="UniProtKB-KW"/>
</dbReference>
<keyword evidence="6" id="KW-0456">Lyase</keyword>
<protein>
    <submittedName>
        <fullName evidence="6">DNA repair photolyase</fullName>
    </submittedName>
</protein>
<dbReference type="GO" id="GO:0016829">
    <property type="term" value="F:lyase activity"/>
    <property type="evidence" value="ECO:0007669"/>
    <property type="project" value="UniProtKB-KW"/>
</dbReference>
<dbReference type="NCBIfam" id="NF033668">
    <property type="entry name" value="rSAM_PA0069"/>
    <property type="match status" value="1"/>
</dbReference>
<dbReference type="PROSITE" id="PS51918">
    <property type="entry name" value="RADICAL_SAM"/>
    <property type="match status" value="1"/>
</dbReference>
<dbReference type="InterPro" id="IPR040086">
    <property type="entry name" value="MJ0683-like"/>
</dbReference>
<dbReference type="PANTHER" id="PTHR43432">
    <property type="entry name" value="SLR0285 PROTEIN"/>
    <property type="match status" value="1"/>
</dbReference>
<gene>
    <name evidence="6" type="ORF">PEP31012_02303</name>
</gene>
<dbReference type="SFLD" id="SFLDG01084">
    <property type="entry name" value="Uncharacterised_Radical_SAM_Su"/>
    <property type="match status" value="1"/>
</dbReference>
<proteinExistence type="predicted"/>
<dbReference type="InterPro" id="IPR006638">
    <property type="entry name" value="Elp3/MiaA/NifB-like_rSAM"/>
</dbReference>
<dbReference type="Pfam" id="PF04055">
    <property type="entry name" value="Radical_SAM"/>
    <property type="match status" value="1"/>
</dbReference>
<dbReference type="InterPro" id="IPR058240">
    <property type="entry name" value="rSAM_sf"/>
</dbReference>